<sequence>MRVPRSRHFDNPALPLEPAMCRNICRWPTRAAPVMSLSSTQKCPRGRLELVDHPWIHARVANLRIEQDLNSVLWRWSPDGRFSVKSTYLVLSDGGTRDTALTRSGDSERTVTIKIRANRFKSLLVGHLGGSKQYYLQIKQA</sequence>
<accession>A0A6V7NGG0</accession>
<reference evidence="1" key="1">
    <citation type="submission" date="2020-07" db="EMBL/GenBank/DDBJ databases">
        <authorList>
            <person name="Lin J."/>
        </authorList>
    </citation>
    <scope>NUCLEOTIDE SEQUENCE</scope>
</reference>
<gene>
    <name evidence="1" type="ORF">CB5_LOCUS858</name>
</gene>
<protein>
    <submittedName>
        <fullName evidence="1">Uncharacterized protein</fullName>
    </submittedName>
</protein>
<organism evidence="1">
    <name type="scientific">Ananas comosus var. bracteatus</name>
    <name type="common">red pineapple</name>
    <dbReference type="NCBI Taxonomy" id="296719"/>
    <lineage>
        <taxon>Eukaryota</taxon>
        <taxon>Viridiplantae</taxon>
        <taxon>Streptophyta</taxon>
        <taxon>Embryophyta</taxon>
        <taxon>Tracheophyta</taxon>
        <taxon>Spermatophyta</taxon>
        <taxon>Magnoliopsida</taxon>
        <taxon>Liliopsida</taxon>
        <taxon>Poales</taxon>
        <taxon>Bromeliaceae</taxon>
        <taxon>Bromelioideae</taxon>
        <taxon>Ananas</taxon>
    </lineage>
</organism>
<proteinExistence type="predicted"/>
<evidence type="ECO:0000313" key="1">
    <source>
        <dbReference type="EMBL" id="CAD1817647.1"/>
    </source>
</evidence>
<name>A0A6V7NGG0_ANACO</name>
<dbReference type="EMBL" id="LR862129">
    <property type="protein sequence ID" value="CAD1817647.1"/>
    <property type="molecule type" value="Genomic_DNA"/>
</dbReference>
<dbReference type="AlphaFoldDB" id="A0A6V7NGG0"/>